<evidence type="ECO:0000313" key="3">
    <source>
        <dbReference type="EMBL" id="KAL2652552.1"/>
    </source>
</evidence>
<sequence length="702" mass="80141">MELASSNDPSAAQTFRRLEEEVRETELLECSILRRRSRSDWAAKGETCSKYFFATLKTKQAAERMTTLLDDEGREVKEENKILNRIHSYYRNLCAQPATPLAEVREQTAALGLVDCCVTEEDNNRLMKIPGAVEVKGTVKNLPLGKSPGEDGLPVEVLHELWEETGEGCLQFIQEAWKSKRISRSLCNIIGKFEQMSGAQLNPAKSVILPFALEHPPNWLLEMGCQVLKPGQFITYLGCRFGVEKAEAERFSDIKDKIQRKLNKWANRFLSWSSRVLFLHHVLKALPVYHFLGLGLQKISYNKLESPCRTFLWGANADGLDEQSLILPGSLTLRQVQMLLTRYSSRKPFNERIVYPLLKRLGVSVLANLVTSYGDWLKIASALRSRGMQLNGLQLAEIGFFQQWIRTVQMGARSLEESPSWKWDGTEIKRNRWLQASTFWHRLLAKEETADDLSDKWPEGRYELSWATRWKKLWGEGGLTRTRLWTWRQLRRAFFTGERAATLKVAQGLCCQCQEALETTPHLFYECWHSATRWRQLQVWAAEARATFQLRRGLLENIDKALSGKKKDGTLFFIVYSLTNSIWKDRTQACFRNRLENTPLRISLDLARVEIEASFLGKSSNGRWQKGMAMLEQINQIIEIADRPAQRSAEETLNGTESSEANEQASELADRLALLSTEGPSNGNENSQSNESTSVVPTRNPP</sequence>
<organism evidence="3 4">
    <name type="scientific">Riccia fluitans</name>
    <dbReference type="NCBI Taxonomy" id="41844"/>
    <lineage>
        <taxon>Eukaryota</taxon>
        <taxon>Viridiplantae</taxon>
        <taxon>Streptophyta</taxon>
        <taxon>Embryophyta</taxon>
        <taxon>Marchantiophyta</taxon>
        <taxon>Marchantiopsida</taxon>
        <taxon>Marchantiidae</taxon>
        <taxon>Marchantiales</taxon>
        <taxon>Ricciaceae</taxon>
        <taxon>Riccia</taxon>
    </lineage>
</organism>
<dbReference type="InterPro" id="IPR026960">
    <property type="entry name" value="RVT-Znf"/>
</dbReference>
<evidence type="ECO:0000256" key="1">
    <source>
        <dbReference type="SAM" id="MobiDB-lite"/>
    </source>
</evidence>
<feature type="compositionally biased region" description="Polar residues" evidence="1">
    <location>
        <begin position="693"/>
        <end position="702"/>
    </location>
</feature>
<name>A0ABD1ZNE1_9MARC</name>
<feature type="domain" description="Reverse transcriptase zinc-binding" evidence="2">
    <location>
        <begin position="469"/>
        <end position="534"/>
    </location>
</feature>
<protein>
    <recommendedName>
        <fullName evidence="2">Reverse transcriptase zinc-binding domain-containing protein</fullName>
    </recommendedName>
</protein>
<dbReference type="AlphaFoldDB" id="A0ABD1ZNE1"/>
<evidence type="ECO:0000313" key="4">
    <source>
        <dbReference type="Proteomes" id="UP001605036"/>
    </source>
</evidence>
<evidence type="ECO:0000259" key="2">
    <source>
        <dbReference type="Pfam" id="PF13966"/>
    </source>
</evidence>
<dbReference type="PANTHER" id="PTHR33116">
    <property type="entry name" value="REVERSE TRANSCRIPTASE ZINC-BINDING DOMAIN-CONTAINING PROTEIN-RELATED-RELATED"/>
    <property type="match status" value="1"/>
</dbReference>
<comment type="caution">
    <text evidence="3">The sequence shown here is derived from an EMBL/GenBank/DDBJ whole genome shotgun (WGS) entry which is preliminary data.</text>
</comment>
<proteinExistence type="predicted"/>
<accession>A0ABD1ZNE1</accession>
<gene>
    <name evidence="3" type="ORF">R1flu_020680</name>
</gene>
<feature type="region of interest" description="Disordered" evidence="1">
    <location>
        <begin position="642"/>
        <end position="702"/>
    </location>
</feature>
<dbReference type="Pfam" id="PF13966">
    <property type="entry name" value="zf-RVT"/>
    <property type="match status" value="1"/>
</dbReference>
<keyword evidence="4" id="KW-1185">Reference proteome</keyword>
<feature type="compositionally biased region" description="Low complexity" evidence="1">
    <location>
        <begin position="678"/>
        <end position="692"/>
    </location>
</feature>
<dbReference type="Proteomes" id="UP001605036">
    <property type="component" value="Unassembled WGS sequence"/>
</dbReference>
<dbReference type="PANTHER" id="PTHR33116:SF78">
    <property type="entry name" value="OS12G0587133 PROTEIN"/>
    <property type="match status" value="1"/>
</dbReference>
<feature type="compositionally biased region" description="Polar residues" evidence="1">
    <location>
        <begin position="651"/>
        <end position="665"/>
    </location>
</feature>
<reference evidence="3 4" key="1">
    <citation type="submission" date="2024-09" db="EMBL/GenBank/DDBJ databases">
        <title>Chromosome-scale assembly of Riccia fluitans.</title>
        <authorList>
            <person name="Paukszto L."/>
            <person name="Sawicki J."/>
            <person name="Karawczyk K."/>
            <person name="Piernik-Szablinska J."/>
            <person name="Szczecinska M."/>
            <person name="Mazdziarz M."/>
        </authorList>
    </citation>
    <scope>NUCLEOTIDE SEQUENCE [LARGE SCALE GENOMIC DNA]</scope>
    <source>
        <strain evidence="3">Rf_01</strain>
        <tissue evidence="3">Aerial parts of the thallus</tissue>
    </source>
</reference>
<dbReference type="EMBL" id="JBHFFA010000001">
    <property type="protein sequence ID" value="KAL2652552.1"/>
    <property type="molecule type" value="Genomic_DNA"/>
</dbReference>